<comment type="similarity">
    <text evidence="1">Belongs to the LysR transcriptional regulatory family.</text>
</comment>
<dbReference type="Gene3D" id="3.40.190.10">
    <property type="entry name" value="Periplasmic binding protein-like II"/>
    <property type="match status" value="2"/>
</dbReference>
<protein>
    <submittedName>
        <fullName evidence="3">LysR substrate-binding domain-containing protein</fullName>
    </submittedName>
</protein>
<gene>
    <name evidence="3" type="ORF">OEZ79_25845</name>
</gene>
<dbReference type="InterPro" id="IPR058163">
    <property type="entry name" value="LysR-type_TF_proteobact-type"/>
</dbReference>
<evidence type="ECO:0000313" key="4">
    <source>
        <dbReference type="Proteomes" id="UP001149314"/>
    </source>
</evidence>
<evidence type="ECO:0000259" key="2">
    <source>
        <dbReference type="Pfam" id="PF03466"/>
    </source>
</evidence>
<dbReference type="RefSeq" id="WP_272733579.1">
    <property type="nucleotide sequence ID" value="NZ_JAOURS010000134.1"/>
</dbReference>
<dbReference type="PANTHER" id="PTHR30537:SF72">
    <property type="entry name" value="LYSR FAMILY TRANSCRIPTIONAL REGULATOR"/>
    <property type="match status" value="1"/>
</dbReference>
<dbReference type="GO" id="GO:0006351">
    <property type="term" value="P:DNA-templated transcription"/>
    <property type="evidence" value="ECO:0007669"/>
    <property type="project" value="TreeGrafter"/>
</dbReference>
<dbReference type="GO" id="GO:0043565">
    <property type="term" value="F:sequence-specific DNA binding"/>
    <property type="evidence" value="ECO:0007669"/>
    <property type="project" value="TreeGrafter"/>
</dbReference>
<comment type="caution">
    <text evidence="3">The sequence shown here is derived from an EMBL/GenBank/DDBJ whole genome shotgun (WGS) entry which is preliminary data.</text>
</comment>
<proteinExistence type="inferred from homology"/>
<feature type="non-terminal residue" evidence="3">
    <location>
        <position position="1"/>
    </location>
</feature>
<dbReference type="Proteomes" id="UP001149314">
    <property type="component" value="Unassembled WGS sequence"/>
</dbReference>
<reference evidence="3" key="1">
    <citation type="journal article" date="2023" name="Genes Genomics">
        <title>Genomic insights of Leclercia adecarboxylata strains linked to an outbreak in public hospitals in Mexico.</title>
        <authorList>
            <person name="Barrios-Villa E."/>
            <person name="Pacheco-Flores B."/>
            <person name="Lozano-Zarain P."/>
            <person name="Del Campo-Ortega R."/>
            <person name="de Jesus Ascencio-Montiel I."/>
            <person name="Gonzalez-Leon M."/>
            <person name="Camorlinga-Ponce M."/>
            <person name="Gaytan Cervantes F.J."/>
            <person name="Gonzalez Torres C."/>
            <person name="Aguilar E."/>
            <person name="Gonzalez Ibarra J."/>
            <person name="Torres Lopez F.J."/>
            <person name="Rosas-Vargas H."/>
            <person name="Gonzalez-Bonilla C.R."/>
            <person name="Del Carmen Rocha-Gracia R."/>
        </authorList>
    </citation>
    <scope>NUCLEOTIDE SEQUENCE</scope>
    <source>
        <strain evidence="3">Lac40</strain>
    </source>
</reference>
<accession>A0A9X3YGI9</accession>
<dbReference type="SUPFAM" id="SSF53850">
    <property type="entry name" value="Periplasmic binding protein-like II"/>
    <property type="match status" value="1"/>
</dbReference>
<dbReference type="GO" id="GO:0003700">
    <property type="term" value="F:DNA-binding transcription factor activity"/>
    <property type="evidence" value="ECO:0007669"/>
    <property type="project" value="TreeGrafter"/>
</dbReference>
<dbReference type="Pfam" id="PF03466">
    <property type="entry name" value="LysR_substrate"/>
    <property type="match status" value="1"/>
</dbReference>
<dbReference type="InterPro" id="IPR005119">
    <property type="entry name" value="LysR_subst-bd"/>
</dbReference>
<dbReference type="PANTHER" id="PTHR30537">
    <property type="entry name" value="HTH-TYPE TRANSCRIPTIONAL REGULATOR"/>
    <property type="match status" value="1"/>
</dbReference>
<dbReference type="EMBL" id="JAOURS010000134">
    <property type="protein sequence ID" value="MDC6641594.1"/>
    <property type="molecule type" value="Genomic_DNA"/>
</dbReference>
<evidence type="ECO:0000256" key="1">
    <source>
        <dbReference type="ARBA" id="ARBA00009437"/>
    </source>
</evidence>
<dbReference type="AlphaFoldDB" id="A0A9X3YGI9"/>
<evidence type="ECO:0000313" key="3">
    <source>
        <dbReference type="EMBL" id="MDC6641594.1"/>
    </source>
</evidence>
<organism evidence="3 4">
    <name type="scientific">Leclercia adecarboxylata</name>
    <dbReference type="NCBI Taxonomy" id="83655"/>
    <lineage>
        <taxon>Bacteria</taxon>
        <taxon>Pseudomonadati</taxon>
        <taxon>Pseudomonadota</taxon>
        <taxon>Gammaproteobacteria</taxon>
        <taxon>Enterobacterales</taxon>
        <taxon>Enterobacteriaceae</taxon>
        <taxon>Leclercia</taxon>
    </lineage>
</organism>
<sequence>LLGACRRFVVGAPSYFDQYGVPKQPRDLGHHTLLLYRYPSSGKIQPWPFSDGTPMAGLKSKTPIVSNMSPSLLEMACDGIGIACLLDYAVRDKLEEGLLQSIPDMLSVSTVTYQMLWPPSRRLSPKVRAFVDFVADTAFR</sequence>
<feature type="domain" description="LysR substrate-binding" evidence="2">
    <location>
        <begin position="2"/>
        <end position="137"/>
    </location>
</feature>
<name>A0A9X3YGI9_9ENTR</name>